<feature type="non-terminal residue" evidence="7">
    <location>
        <position position="1"/>
    </location>
</feature>
<dbReference type="GO" id="GO:0005509">
    <property type="term" value="F:calcium ion binding"/>
    <property type="evidence" value="ECO:0007669"/>
    <property type="project" value="InterPro"/>
</dbReference>
<keyword evidence="8" id="KW-1185">Reference proteome</keyword>
<dbReference type="InterPro" id="IPR009030">
    <property type="entry name" value="Growth_fac_rcpt_cys_sf"/>
</dbReference>
<dbReference type="GO" id="GO:0004866">
    <property type="term" value="F:endopeptidase inhibitor activity"/>
    <property type="evidence" value="ECO:0007669"/>
    <property type="project" value="InterPro"/>
</dbReference>
<dbReference type="InterPro" id="IPR001599">
    <property type="entry name" value="Macroglobln_a2"/>
</dbReference>
<reference evidence="7" key="2">
    <citation type="submission" date="2020-11" db="EMBL/GenBank/DDBJ databases">
        <authorList>
            <person name="McCartney M.A."/>
            <person name="Auch B."/>
            <person name="Kono T."/>
            <person name="Mallez S."/>
            <person name="Becker A."/>
            <person name="Gohl D.M."/>
            <person name="Silverstein K.A.T."/>
            <person name="Koren S."/>
            <person name="Bechman K.B."/>
            <person name="Herman A."/>
            <person name="Abrahante J.E."/>
            <person name="Garbe J."/>
        </authorList>
    </citation>
    <scope>NUCLEOTIDE SEQUENCE</scope>
    <source>
        <strain evidence="7">Duluth1</strain>
        <tissue evidence="7">Whole animal</tissue>
    </source>
</reference>
<name>A0A9D4FDH8_DREPO</name>
<evidence type="ECO:0000259" key="4">
    <source>
        <dbReference type="SMART" id="SM00179"/>
    </source>
</evidence>
<dbReference type="Gene3D" id="2.10.25.10">
    <property type="entry name" value="Laminin"/>
    <property type="match status" value="2"/>
</dbReference>
<keyword evidence="1" id="KW-0245">EGF-like domain</keyword>
<proteinExistence type="predicted"/>
<dbReference type="InterPro" id="IPR000742">
    <property type="entry name" value="EGF"/>
</dbReference>
<feature type="domain" description="EGF-like" evidence="5">
    <location>
        <begin position="436"/>
        <end position="472"/>
    </location>
</feature>
<evidence type="ECO:0000256" key="1">
    <source>
        <dbReference type="ARBA" id="ARBA00022536"/>
    </source>
</evidence>
<dbReference type="InterPro" id="IPR011625">
    <property type="entry name" value="A2M_N_BRD"/>
</dbReference>
<dbReference type="Gene3D" id="2.20.130.20">
    <property type="match status" value="1"/>
</dbReference>
<dbReference type="PANTHER" id="PTHR11412:SF166">
    <property type="entry name" value="NTR DOMAIN-CONTAINING PROTEIN"/>
    <property type="match status" value="1"/>
</dbReference>
<dbReference type="Pfam" id="PF00207">
    <property type="entry name" value="A2M"/>
    <property type="match status" value="1"/>
</dbReference>
<keyword evidence="3" id="KW-1015">Disulfide bond</keyword>
<dbReference type="Pfam" id="PF07703">
    <property type="entry name" value="A2M_BRD"/>
    <property type="match status" value="1"/>
</dbReference>
<protein>
    <recommendedName>
        <fullName evidence="9">EGF-like domain-containing protein</fullName>
    </recommendedName>
</protein>
<sequence>RHDQTFQLEQDVLDKVSPVGRVFAFYVHNAQLVADSSIFHVDAKCREKMELHLEHRNVWPSTTSKLTVTGPSGMWVGFNVIDKAMLQLNNKNVLMENKIFNEMEAHDLGCGAGGRTNSEEIFKNAGLTILTNANVNDERIHKETIECVAMNRKRRDVNGDKDLKEGSGESVLSGQDHYQLDVGMLKNMGITQRVRKNFETSFFFEEHVVSARSFSTVIKYRESITEWSIQAIGISENTGACIAVPKKVQAFRHFFIQVELPNKVTRKEKFNVKVTVFNYFIIEQIVRVYLKSVSGLCYGTLPGEQSPPQLITLPPDNARTLKFPIMPLEAGTYLITVSAVATNEHYPDVDIVEKQLVVVNDGILEKNNITVCPDPNNQMENCIQGPEVRRKDINESQIGTSECSQRCTNTNGSYQCGCSHGYLLEANGLTCTDNDECKTGTSNCSQKCTNTDGCYQCGCNQGYVLEANGLTVTGENNNNTNVNKSAA</sequence>
<comment type="caution">
    <text evidence="7">The sequence shown here is derived from an EMBL/GenBank/DDBJ whole genome shotgun (WGS) entry which is preliminary data.</text>
</comment>
<evidence type="ECO:0000259" key="6">
    <source>
        <dbReference type="SMART" id="SM01360"/>
    </source>
</evidence>
<dbReference type="Gene3D" id="2.60.40.10">
    <property type="entry name" value="Immunoglobulins"/>
    <property type="match status" value="1"/>
</dbReference>
<evidence type="ECO:0000313" key="8">
    <source>
        <dbReference type="Proteomes" id="UP000828390"/>
    </source>
</evidence>
<dbReference type="InterPro" id="IPR013783">
    <property type="entry name" value="Ig-like_fold"/>
</dbReference>
<feature type="domain" description="EGF-like calcium-binding" evidence="4">
    <location>
        <begin position="433"/>
        <end position="470"/>
    </location>
</feature>
<dbReference type="InterPro" id="IPR018097">
    <property type="entry name" value="EGF_Ca-bd_CS"/>
</dbReference>
<dbReference type="SUPFAM" id="SSF57184">
    <property type="entry name" value="Growth factor receptor domain"/>
    <property type="match status" value="1"/>
</dbReference>
<reference evidence="7" key="1">
    <citation type="journal article" date="2019" name="bioRxiv">
        <title>The Genome of the Zebra Mussel, Dreissena polymorpha: A Resource for Invasive Species Research.</title>
        <authorList>
            <person name="McCartney M.A."/>
            <person name="Auch B."/>
            <person name="Kono T."/>
            <person name="Mallez S."/>
            <person name="Zhang Y."/>
            <person name="Obille A."/>
            <person name="Becker A."/>
            <person name="Abrahante J.E."/>
            <person name="Garbe J."/>
            <person name="Badalamenti J.P."/>
            <person name="Herman A."/>
            <person name="Mangelson H."/>
            <person name="Liachko I."/>
            <person name="Sullivan S."/>
            <person name="Sone E.D."/>
            <person name="Koren S."/>
            <person name="Silverstein K.A.T."/>
            <person name="Beckman K.B."/>
            <person name="Gohl D.M."/>
        </authorList>
    </citation>
    <scope>NUCLEOTIDE SEQUENCE</scope>
    <source>
        <strain evidence="7">Duluth1</strain>
        <tissue evidence="7">Whole animal</tissue>
    </source>
</reference>
<dbReference type="PROSITE" id="PS01187">
    <property type="entry name" value="EGF_CA"/>
    <property type="match status" value="1"/>
</dbReference>
<dbReference type="InterPro" id="IPR050473">
    <property type="entry name" value="A2M/Complement_sys"/>
</dbReference>
<dbReference type="PANTHER" id="PTHR11412">
    <property type="entry name" value="MACROGLOBULIN / COMPLEMENT"/>
    <property type="match status" value="1"/>
</dbReference>
<evidence type="ECO:0000313" key="7">
    <source>
        <dbReference type="EMBL" id="KAH3795856.1"/>
    </source>
</evidence>
<accession>A0A9D4FDH8</accession>
<dbReference type="SMART" id="SM00179">
    <property type="entry name" value="EGF_CA"/>
    <property type="match status" value="2"/>
</dbReference>
<feature type="domain" description="EGF-like calcium-binding" evidence="4">
    <location>
        <begin position="392"/>
        <end position="432"/>
    </location>
</feature>
<dbReference type="InterPro" id="IPR001881">
    <property type="entry name" value="EGF-like_Ca-bd_dom"/>
</dbReference>
<dbReference type="InterPro" id="IPR049883">
    <property type="entry name" value="NOTCH1_EGF-like"/>
</dbReference>
<evidence type="ECO:0000256" key="3">
    <source>
        <dbReference type="ARBA" id="ARBA00023157"/>
    </source>
</evidence>
<feature type="domain" description="EGF-like" evidence="5">
    <location>
        <begin position="381"/>
        <end position="432"/>
    </location>
</feature>
<dbReference type="CDD" id="cd00054">
    <property type="entry name" value="EGF_CA"/>
    <property type="match status" value="1"/>
</dbReference>
<dbReference type="Gene3D" id="6.20.50.160">
    <property type="match status" value="1"/>
</dbReference>
<evidence type="ECO:0008006" key="9">
    <source>
        <dbReference type="Google" id="ProtNLM"/>
    </source>
</evidence>
<dbReference type="EMBL" id="JAIWYP010000007">
    <property type="protein sequence ID" value="KAH3795856.1"/>
    <property type="molecule type" value="Genomic_DNA"/>
</dbReference>
<dbReference type="FunFam" id="2.10.25.10:FF:000240">
    <property type="entry name" value="Vitamin K-dependent protein S"/>
    <property type="match status" value="1"/>
</dbReference>
<organism evidence="7 8">
    <name type="scientific">Dreissena polymorpha</name>
    <name type="common">Zebra mussel</name>
    <name type="synonym">Mytilus polymorpha</name>
    <dbReference type="NCBI Taxonomy" id="45954"/>
    <lineage>
        <taxon>Eukaryota</taxon>
        <taxon>Metazoa</taxon>
        <taxon>Spiralia</taxon>
        <taxon>Lophotrochozoa</taxon>
        <taxon>Mollusca</taxon>
        <taxon>Bivalvia</taxon>
        <taxon>Autobranchia</taxon>
        <taxon>Heteroconchia</taxon>
        <taxon>Euheterodonta</taxon>
        <taxon>Imparidentia</taxon>
        <taxon>Neoheterodontei</taxon>
        <taxon>Myida</taxon>
        <taxon>Dreissenoidea</taxon>
        <taxon>Dreissenidae</taxon>
        <taxon>Dreissena</taxon>
    </lineage>
</organism>
<evidence type="ECO:0000256" key="2">
    <source>
        <dbReference type="ARBA" id="ARBA00022737"/>
    </source>
</evidence>
<dbReference type="SMART" id="SM00181">
    <property type="entry name" value="EGF"/>
    <property type="match status" value="2"/>
</dbReference>
<dbReference type="Gene3D" id="2.60.40.1930">
    <property type="match status" value="1"/>
</dbReference>
<gene>
    <name evidence="7" type="ORF">DPMN_149418</name>
</gene>
<dbReference type="Pfam" id="PF07645">
    <property type="entry name" value="EGF_CA"/>
    <property type="match status" value="2"/>
</dbReference>
<dbReference type="Proteomes" id="UP000828390">
    <property type="component" value="Unassembled WGS sequence"/>
</dbReference>
<dbReference type="SMART" id="SM01360">
    <property type="entry name" value="A2M"/>
    <property type="match status" value="1"/>
</dbReference>
<evidence type="ECO:0000259" key="5">
    <source>
        <dbReference type="SMART" id="SM00181"/>
    </source>
</evidence>
<keyword evidence="2" id="KW-0677">Repeat</keyword>
<dbReference type="AlphaFoldDB" id="A0A9D4FDH8"/>
<feature type="domain" description="Alpha-2-macroglobulin" evidence="6">
    <location>
        <begin position="201"/>
        <end position="290"/>
    </location>
</feature>